<reference evidence="3 4" key="1">
    <citation type="submission" date="2021-03" db="EMBL/GenBank/DDBJ databases">
        <authorList>
            <person name="So Y."/>
        </authorList>
    </citation>
    <scope>NUCLEOTIDE SEQUENCE [LARGE SCALE GENOMIC DNA]</scope>
    <source>
        <strain evidence="3 4">SSH11</strain>
    </source>
</reference>
<name>A0ABS4ACH2_9PROT</name>
<keyword evidence="1" id="KW-0732">Signal</keyword>
<dbReference type="Pfam" id="PF05239">
    <property type="entry name" value="PRC"/>
    <property type="match status" value="1"/>
</dbReference>
<dbReference type="Proteomes" id="UP000681594">
    <property type="component" value="Unassembled WGS sequence"/>
</dbReference>
<proteinExistence type="predicted"/>
<dbReference type="Gene3D" id="2.30.30.240">
    <property type="entry name" value="PRC-barrel domain"/>
    <property type="match status" value="1"/>
</dbReference>
<evidence type="ECO:0000256" key="1">
    <source>
        <dbReference type="SAM" id="SignalP"/>
    </source>
</evidence>
<accession>A0ABS4ACH2</accession>
<feature type="chain" id="PRO_5045520804" evidence="1">
    <location>
        <begin position="21"/>
        <end position="120"/>
    </location>
</feature>
<dbReference type="PANTHER" id="PTHR36505">
    <property type="entry name" value="BLR1072 PROTEIN"/>
    <property type="match status" value="1"/>
</dbReference>
<dbReference type="PANTHER" id="PTHR36505:SF1">
    <property type="entry name" value="BLR1072 PROTEIN"/>
    <property type="match status" value="1"/>
</dbReference>
<dbReference type="EMBL" id="JAGIZB010000006">
    <property type="protein sequence ID" value="MBP0444710.1"/>
    <property type="molecule type" value="Genomic_DNA"/>
</dbReference>
<protein>
    <submittedName>
        <fullName evidence="3">PRC-barrel domain-containing protein</fullName>
    </submittedName>
</protein>
<evidence type="ECO:0000313" key="3">
    <source>
        <dbReference type="EMBL" id="MBP0444710.1"/>
    </source>
</evidence>
<evidence type="ECO:0000259" key="2">
    <source>
        <dbReference type="Pfam" id="PF05239"/>
    </source>
</evidence>
<dbReference type="SUPFAM" id="SSF50346">
    <property type="entry name" value="PRC-barrel domain"/>
    <property type="match status" value="1"/>
</dbReference>
<sequence length="120" mass="12828">MRIIPIAALLAATLAAPAMAQSSAASQASGVPAGHIRAEQLLDRDVYSTDNVEIGEVEDLVIDPAQGRITAVVIELENRLGLTQKHVSVTMDQLRVTPGERRVTLNMASGEIRSLPAFNR</sequence>
<dbReference type="RefSeq" id="WP_209378937.1">
    <property type="nucleotide sequence ID" value="NZ_JAGIZB010000006.1"/>
</dbReference>
<feature type="signal peptide" evidence="1">
    <location>
        <begin position="1"/>
        <end position="20"/>
    </location>
</feature>
<keyword evidence="4" id="KW-1185">Reference proteome</keyword>
<evidence type="ECO:0000313" key="4">
    <source>
        <dbReference type="Proteomes" id="UP000681594"/>
    </source>
</evidence>
<dbReference type="InterPro" id="IPR011033">
    <property type="entry name" value="PRC_barrel-like_sf"/>
</dbReference>
<dbReference type="InterPro" id="IPR027275">
    <property type="entry name" value="PRC-brl_dom"/>
</dbReference>
<feature type="domain" description="PRC-barrel" evidence="2">
    <location>
        <begin position="35"/>
        <end position="106"/>
    </location>
</feature>
<gene>
    <name evidence="3" type="ORF">J8J14_07930</name>
</gene>
<organism evidence="3 4">
    <name type="scientific">Pararoseomonas baculiformis</name>
    <dbReference type="NCBI Taxonomy" id="2820812"/>
    <lineage>
        <taxon>Bacteria</taxon>
        <taxon>Pseudomonadati</taxon>
        <taxon>Pseudomonadota</taxon>
        <taxon>Alphaproteobacteria</taxon>
        <taxon>Acetobacterales</taxon>
        <taxon>Acetobacteraceae</taxon>
        <taxon>Pararoseomonas</taxon>
    </lineage>
</organism>
<comment type="caution">
    <text evidence="3">The sequence shown here is derived from an EMBL/GenBank/DDBJ whole genome shotgun (WGS) entry which is preliminary data.</text>
</comment>